<protein>
    <recommendedName>
        <fullName evidence="4">very-long-chain enoyl-CoA reductase</fullName>
        <ecNumber evidence="4">1.3.1.93</ecNumber>
    </recommendedName>
</protein>
<organism evidence="19 20">
    <name type="scientific">Aureobasidium pullulans</name>
    <name type="common">Black yeast</name>
    <name type="synonym">Pullularia pullulans</name>
    <dbReference type="NCBI Taxonomy" id="5580"/>
    <lineage>
        <taxon>Eukaryota</taxon>
        <taxon>Fungi</taxon>
        <taxon>Dikarya</taxon>
        <taxon>Ascomycota</taxon>
        <taxon>Pezizomycotina</taxon>
        <taxon>Dothideomycetes</taxon>
        <taxon>Dothideomycetidae</taxon>
        <taxon>Dothideales</taxon>
        <taxon>Saccotheciaceae</taxon>
        <taxon>Aureobasidium</taxon>
    </lineage>
</organism>
<evidence type="ECO:0000259" key="18">
    <source>
        <dbReference type="Pfam" id="PF02544"/>
    </source>
</evidence>
<dbReference type="EMBL" id="QZAR01000184">
    <property type="protein sequence ID" value="THW85342.1"/>
    <property type="molecule type" value="Genomic_DNA"/>
</dbReference>
<evidence type="ECO:0000256" key="7">
    <source>
        <dbReference type="ARBA" id="ARBA00022824"/>
    </source>
</evidence>
<evidence type="ECO:0000313" key="19">
    <source>
        <dbReference type="EMBL" id="THW85342.1"/>
    </source>
</evidence>
<evidence type="ECO:0000256" key="17">
    <source>
        <dbReference type="SAM" id="Phobius"/>
    </source>
</evidence>
<keyword evidence="12" id="KW-0443">Lipid metabolism</keyword>
<evidence type="ECO:0000256" key="12">
    <source>
        <dbReference type="ARBA" id="ARBA00023098"/>
    </source>
</evidence>
<dbReference type="GO" id="GO:0042761">
    <property type="term" value="P:very long-chain fatty acid biosynthetic process"/>
    <property type="evidence" value="ECO:0007669"/>
    <property type="project" value="TreeGrafter"/>
</dbReference>
<comment type="subcellular location">
    <subcellularLocation>
        <location evidence="1">Endoplasmic reticulum membrane</location>
        <topology evidence="1">Multi-pass membrane protein</topology>
    </subcellularLocation>
</comment>
<comment type="pathway">
    <text evidence="2">Lipid metabolism; fatty acid biosynthesis.</text>
</comment>
<evidence type="ECO:0000256" key="1">
    <source>
        <dbReference type="ARBA" id="ARBA00004477"/>
    </source>
</evidence>
<comment type="similarity">
    <text evidence="3">Belongs to the steroid 5-alpha reductase family.</text>
</comment>
<evidence type="ECO:0000256" key="9">
    <source>
        <dbReference type="ARBA" id="ARBA00022857"/>
    </source>
</evidence>
<evidence type="ECO:0000313" key="20">
    <source>
        <dbReference type="Proteomes" id="UP000304928"/>
    </source>
</evidence>
<feature type="transmembrane region" description="Helical" evidence="17">
    <location>
        <begin position="328"/>
        <end position="347"/>
    </location>
</feature>
<evidence type="ECO:0000256" key="4">
    <source>
        <dbReference type="ARBA" id="ARBA00012530"/>
    </source>
</evidence>
<evidence type="ECO:0000256" key="16">
    <source>
        <dbReference type="ARBA" id="ARBA00058640"/>
    </source>
</evidence>
<keyword evidence="8" id="KW-0276">Fatty acid metabolism</keyword>
<keyword evidence="5" id="KW-0444">Lipid biosynthesis</keyword>
<evidence type="ECO:0000256" key="10">
    <source>
        <dbReference type="ARBA" id="ARBA00022989"/>
    </source>
</evidence>
<sequence>MPCGRIPHSSKEYCKRVLSHAAQRGVDSCGGIVGYIVGCLSTGMLGASRETIDKMASKPRFALAIITASSTRGPRADDKGLGRTIKKLPSEATTYLQGSTADLYQRIAAESGISIHRLRLTKGSDGSAVPNAKDYTVERTGLRSDSVVYVKDLGPQIAWRTVFIIEYLGPLLIHPLFYYLRPYLYKNAPAEPSYLQWLSCVMLALHFAKREFETIFVHRFSSATMPARNIFKNSAHYWVLGGANIAYWIYSPTAPTAGPSNPLITCLAIALFVVGELGNLSNHYTLRNLRSTGGTERGIPSGLGFDLVTCPNYMFEALAWIGIWLASWSLSTGLFVVVAVGQMGVWAKKKERRYRKEFGDKYQKKRFAMLPGLY</sequence>
<keyword evidence="9" id="KW-0521">NADP</keyword>
<evidence type="ECO:0000256" key="13">
    <source>
        <dbReference type="ARBA" id="ARBA00023136"/>
    </source>
</evidence>
<proteinExistence type="inferred from homology"/>
<evidence type="ECO:0000256" key="11">
    <source>
        <dbReference type="ARBA" id="ARBA00023002"/>
    </source>
</evidence>
<dbReference type="PANTHER" id="PTHR10556:SF28">
    <property type="entry name" value="VERY-LONG-CHAIN ENOYL-COA REDUCTASE"/>
    <property type="match status" value="1"/>
</dbReference>
<comment type="caution">
    <text evidence="19">The sequence shown here is derived from an EMBL/GenBank/DDBJ whole genome shotgun (WGS) entry which is preliminary data.</text>
</comment>
<keyword evidence="13 17" id="KW-0472">Membrane</keyword>
<accession>A0A4S9AYF7</accession>
<dbReference type="GO" id="GO:0005789">
    <property type="term" value="C:endoplasmic reticulum membrane"/>
    <property type="evidence" value="ECO:0007669"/>
    <property type="project" value="UniProtKB-SubCell"/>
</dbReference>
<feature type="domain" description="3-oxo-5-alpha-steroid 4-dehydrogenase C-terminal" evidence="18">
    <location>
        <begin position="224"/>
        <end position="374"/>
    </location>
</feature>
<keyword evidence="7" id="KW-0256">Endoplasmic reticulum</keyword>
<dbReference type="PROSITE" id="PS50244">
    <property type="entry name" value="S5A_REDUCTASE"/>
    <property type="match status" value="1"/>
</dbReference>
<keyword evidence="11" id="KW-0560">Oxidoreductase</keyword>
<dbReference type="GO" id="GO:0102758">
    <property type="term" value="F:very-long-chain enoyl-CoA reductase activity"/>
    <property type="evidence" value="ECO:0007669"/>
    <property type="project" value="UniProtKB-EC"/>
</dbReference>
<comment type="function">
    <text evidence="16">Catalyzes the last of the four reactions of the long-chain fatty acids elongation cycle. This endoplasmic reticulum-bound enzymatic process, allows the addition of 2 carbons to the chain of long- and very long-chain fatty acids/VLCFAs per cycle. This enzyme reduces the trans-2,3-enoyl-CoA fatty acid intermediate to an acyl-CoA that can be further elongated by entering a new cycle of elongation. Thereby, it participates in the production of VLCFAs of different chain lengths that are involved in multiple biological processes as precursors of membrane lipids and lipid mediators.</text>
</comment>
<dbReference type="Gene3D" id="1.20.120.1630">
    <property type="match status" value="1"/>
</dbReference>
<keyword evidence="6 17" id="KW-0812">Transmembrane</keyword>
<dbReference type="Proteomes" id="UP000304928">
    <property type="component" value="Unassembled WGS sequence"/>
</dbReference>
<dbReference type="Pfam" id="PF02544">
    <property type="entry name" value="Steroid_dh"/>
    <property type="match status" value="1"/>
</dbReference>
<reference evidence="19 20" key="1">
    <citation type="submission" date="2018-10" db="EMBL/GenBank/DDBJ databases">
        <title>Fifty Aureobasidium pullulans genomes reveal a recombining polyextremotolerant generalist.</title>
        <authorList>
            <person name="Gostincar C."/>
            <person name="Turk M."/>
            <person name="Zajc J."/>
            <person name="Gunde-Cimerman N."/>
        </authorList>
    </citation>
    <scope>NUCLEOTIDE SEQUENCE [LARGE SCALE GENOMIC DNA]</scope>
    <source>
        <strain evidence="19 20">EXF-10507</strain>
    </source>
</reference>
<name>A0A4S9AYF7_AURPU</name>
<evidence type="ECO:0000256" key="6">
    <source>
        <dbReference type="ARBA" id="ARBA00022692"/>
    </source>
</evidence>
<dbReference type="InterPro" id="IPR001104">
    <property type="entry name" value="3-oxo-5_a-steroid_4-DH_C"/>
</dbReference>
<evidence type="ECO:0000256" key="3">
    <source>
        <dbReference type="ARBA" id="ARBA00007742"/>
    </source>
</evidence>
<gene>
    <name evidence="19" type="ORF">D6D15_08132</name>
</gene>
<evidence type="ECO:0000256" key="15">
    <source>
        <dbReference type="ARBA" id="ARBA00051495"/>
    </source>
</evidence>
<evidence type="ECO:0000256" key="8">
    <source>
        <dbReference type="ARBA" id="ARBA00022832"/>
    </source>
</evidence>
<keyword evidence="10 17" id="KW-1133">Transmembrane helix</keyword>
<dbReference type="FunFam" id="1.20.120.1630:FF:000010">
    <property type="entry name" value="Steroid alpha reductase family protein"/>
    <property type="match status" value="1"/>
</dbReference>
<dbReference type="AlphaFoldDB" id="A0A4S9AYF7"/>
<dbReference type="InterPro" id="IPR039357">
    <property type="entry name" value="SRD5A/TECR"/>
</dbReference>
<evidence type="ECO:0000256" key="2">
    <source>
        <dbReference type="ARBA" id="ARBA00005194"/>
    </source>
</evidence>
<keyword evidence="14" id="KW-0275">Fatty acid biosynthesis</keyword>
<dbReference type="EC" id="1.3.1.93" evidence="4"/>
<evidence type="ECO:0000256" key="14">
    <source>
        <dbReference type="ARBA" id="ARBA00023160"/>
    </source>
</evidence>
<comment type="catalytic activity">
    <reaction evidence="15">
        <text>a very-long-chain 2,3-saturated fatty acyl-CoA + NADP(+) = a very-long-chain (2E)-enoyl-CoA + NADPH + H(+)</text>
        <dbReference type="Rhea" id="RHEA:14473"/>
        <dbReference type="ChEBI" id="CHEBI:15378"/>
        <dbReference type="ChEBI" id="CHEBI:57783"/>
        <dbReference type="ChEBI" id="CHEBI:58349"/>
        <dbReference type="ChEBI" id="CHEBI:83724"/>
        <dbReference type="ChEBI" id="CHEBI:83728"/>
        <dbReference type="EC" id="1.3.1.93"/>
    </reaction>
</comment>
<dbReference type="PANTHER" id="PTHR10556">
    <property type="entry name" value="3-OXO-5-ALPHA-STEROID 4-DEHYDROGENASE"/>
    <property type="match status" value="1"/>
</dbReference>
<evidence type="ECO:0000256" key="5">
    <source>
        <dbReference type="ARBA" id="ARBA00022516"/>
    </source>
</evidence>